<evidence type="ECO:0000313" key="2">
    <source>
        <dbReference type="Proteomes" id="UP000663581"/>
    </source>
</evidence>
<protein>
    <submittedName>
        <fullName evidence="1">Uncharacterized protein</fullName>
    </submittedName>
</protein>
<gene>
    <name evidence="1" type="ORF">CPT_Shaeky_063</name>
</gene>
<organism evidence="1 2">
    <name type="scientific">Streptomyces phage Shaeky</name>
    <dbReference type="NCBI Taxonomy" id="2767586"/>
    <lineage>
        <taxon>Viruses</taxon>
        <taxon>Duplodnaviria</taxon>
        <taxon>Heunggongvirae</taxon>
        <taxon>Uroviricota</taxon>
        <taxon>Caudoviricetes</taxon>
        <taxon>Colingsworthviridae</taxon>
        <taxon>Shaekyvirus</taxon>
        <taxon>Shaekyvirus shaeky</taxon>
    </lineage>
</organism>
<reference evidence="1" key="1">
    <citation type="submission" date="2020-07" db="EMBL/GenBank/DDBJ databases">
        <title>Complete genome sequence of Streptomyces phage Shaeky.</title>
        <authorList>
            <person name="Shodrock S.L."/>
            <person name="Higbee T."/>
            <person name="Clark J.D."/>
            <person name="Hernandez I."/>
            <person name="Liu M."/>
            <person name="Burrowes B."/>
        </authorList>
    </citation>
    <scope>NUCLEOTIDE SEQUENCE</scope>
</reference>
<keyword evidence="2" id="KW-1185">Reference proteome</keyword>
<evidence type="ECO:0000313" key="1">
    <source>
        <dbReference type="EMBL" id="QPB09750.1"/>
    </source>
</evidence>
<dbReference type="Proteomes" id="UP000663581">
    <property type="component" value="Segment"/>
</dbReference>
<accession>A0A873WEB3</accession>
<proteinExistence type="predicted"/>
<dbReference type="EMBL" id="MT701595">
    <property type="protein sequence ID" value="QPB09750.1"/>
    <property type="molecule type" value="Genomic_DNA"/>
</dbReference>
<name>A0A873WEB3_9CAUD</name>
<sequence>MTTTHETLTLYGIIPSPLLCLHCCKAVTVNPV</sequence>